<dbReference type="OrthoDB" id="1936937at2759"/>
<gene>
    <name evidence="2" type="ORF">F0562_007276</name>
</gene>
<dbReference type="AlphaFoldDB" id="A0A5J5A7K0"/>
<dbReference type="EMBL" id="CM018046">
    <property type="protein sequence ID" value="KAA8525421.1"/>
    <property type="molecule type" value="Genomic_DNA"/>
</dbReference>
<accession>A0A5J5A7K0</accession>
<name>A0A5J5A7K0_9ASTE</name>
<organism evidence="2 3">
    <name type="scientific">Nyssa sinensis</name>
    <dbReference type="NCBI Taxonomy" id="561372"/>
    <lineage>
        <taxon>Eukaryota</taxon>
        <taxon>Viridiplantae</taxon>
        <taxon>Streptophyta</taxon>
        <taxon>Embryophyta</taxon>
        <taxon>Tracheophyta</taxon>
        <taxon>Spermatophyta</taxon>
        <taxon>Magnoliopsida</taxon>
        <taxon>eudicotyledons</taxon>
        <taxon>Gunneridae</taxon>
        <taxon>Pentapetalae</taxon>
        <taxon>asterids</taxon>
        <taxon>Cornales</taxon>
        <taxon>Nyssaceae</taxon>
        <taxon>Nyssa</taxon>
    </lineage>
</organism>
<evidence type="ECO:0000313" key="2">
    <source>
        <dbReference type="EMBL" id="KAA8525421.1"/>
    </source>
</evidence>
<proteinExistence type="predicted"/>
<evidence type="ECO:0000313" key="3">
    <source>
        <dbReference type="Proteomes" id="UP000325577"/>
    </source>
</evidence>
<dbReference type="Proteomes" id="UP000325577">
    <property type="component" value="Linkage Group LG3"/>
</dbReference>
<keyword evidence="1" id="KW-0812">Transmembrane</keyword>
<keyword evidence="1" id="KW-1133">Transmembrane helix</keyword>
<dbReference type="Pfam" id="PF03140">
    <property type="entry name" value="DUF247"/>
    <property type="match status" value="1"/>
</dbReference>
<dbReference type="PANTHER" id="PTHR31170:SF25">
    <property type="entry name" value="BNAA09G04570D PROTEIN"/>
    <property type="match status" value="1"/>
</dbReference>
<evidence type="ECO:0000256" key="1">
    <source>
        <dbReference type="SAM" id="Phobius"/>
    </source>
</evidence>
<feature type="transmembrane region" description="Helical" evidence="1">
    <location>
        <begin position="401"/>
        <end position="425"/>
    </location>
</feature>
<sequence length="431" mass="50140">MNSSSAEIETQDTAESAEINLVMDHIGRMLKRVESTPSSGHCIYRVPKNIRKINEEAYTPRVVSIGPFHYGNERLQSMEVHKLSYLEKLIQRENMRLVDYVRLIKQQEEEIRQCYAETIEFESHIFVTMILIDAGFIIELLLRFRLPEIGEQDEPLLYKPWLINDIHHDLILLENQLPFFVLKAFFKLTFDSYPEFPSLLEVTLYFFIKYNSQNKIPNSEVRHFTDLVRALHLPSKRLPQNVGEFKILCSATELHEAGVKFEVGSSRCLLDINFSNGVLRIPCFDLEDNTVSLIRNLMALEVCHYPHDFYIIDYIILMDYLINTSKDVDLLIQNGIFRNRLADSSAVATFFNNLCTHITLSDSYNFNYSRLCDSLNRYHKVSWHKWKAIFKRDYFGSPWRIASTIAAVIFLVLTSIQTICSVLSLQGVKLV</sequence>
<dbReference type="PANTHER" id="PTHR31170">
    <property type="entry name" value="BNAC04G53230D PROTEIN"/>
    <property type="match status" value="1"/>
</dbReference>
<protein>
    <submittedName>
        <fullName evidence="2">Uncharacterized protein</fullName>
    </submittedName>
</protein>
<dbReference type="InterPro" id="IPR004158">
    <property type="entry name" value="DUF247_pln"/>
</dbReference>
<keyword evidence="1" id="KW-0472">Membrane</keyword>
<reference evidence="2 3" key="1">
    <citation type="submission" date="2019-09" db="EMBL/GenBank/DDBJ databases">
        <title>A chromosome-level genome assembly of the Chinese tupelo Nyssa sinensis.</title>
        <authorList>
            <person name="Yang X."/>
            <person name="Kang M."/>
            <person name="Yang Y."/>
            <person name="Xiong H."/>
            <person name="Wang M."/>
            <person name="Zhang Z."/>
            <person name="Wang Z."/>
            <person name="Wu H."/>
            <person name="Ma T."/>
            <person name="Liu J."/>
            <person name="Xi Z."/>
        </authorList>
    </citation>
    <scope>NUCLEOTIDE SEQUENCE [LARGE SCALE GENOMIC DNA]</scope>
    <source>
        <strain evidence="2">J267</strain>
        <tissue evidence="2">Leaf</tissue>
    </source>
</reference>
<keyword evidence="3" id="KW-1185">Reference proteome</keyword>